<feature type="binding site" evidence="5">
    <location>
        <position position="230"/>
    </location>
    <ligand>
        <name>Mg(2+)</name>
        <dbReference type="ChEBI" id="CHEBI:18420"/>
        <label>1</label>
    </ligand>
</feature>
<dbReference type="EMBL" id="BONW01000028">
    <property type="protein sequence ID" value="GIG90424.1"/>
    <property type="molecule type" value="Genomic_DNA"/>
</dbReference>
<feature type="binding site" evidence="5">
    <location>
        <position position="85"/>
    </location>
    <ligand>
        <name>anthranilate</name>
        <dbReference type="ChEBI" id="CHEBI:16567"/>
        <label>1</label>
    </ligand>
</feature>
<evidence type="ECO:0000256" key="2">
    <source>
        <dbReference type="ARBA" id="ARBA00022679"/>
    </source>
</evidence>
<comment type="cofactor">
    <cofactor evidence="5">
        <name>Mg(2+)</name>
        <dbReference type="ChEBI" id="CHEBI:18420"/>
    </cofactor>
    <text evidence="5">Binds 2 magnesium ions per monomer.</text>
</comment>
<accession>A0ABQ4E6Y2</accession>
<comment type="subunit">
    <text evidence="5">Homodimer.</text>
</comment>
<feature type="binding site" evidence="5">
    <location>
        <position position="171"/>
    </location>
    <ligand>
        <name>anthranilate</name>
        <dbReference type="ChEBI" id="CHEBI:16567"/>
        <label>2</label>
    </ligand>
</feature>
<feature type="domain" description="Glycosyl transferase family 3" evidence="6">
    <location>
        <begin position="79"/>
        <end position="331"/>
    </location>
</feature>
<dbReference type="Pfam" id="PF02885">
    <property type="entry name" value="Glycos_trans_3N"/>
    <property type="match status" value="1"/>
</dbReference>
<dbReference type="InterPro" id="IPR000312">
    <property type="entry name" value="Glycosyl_Trfase_fam3"/>
</dbReference>
<comment type="catalytic activity">
    <reaction evidence="5">
        <text>N-(5-phospho-beta-D-ribosyl)anthranilate + diphosphate = 5-phospho-alpha-D-ribose 1-diphosphate + anthranilate</text>
        <dbReference type="Rhea" id="RHEA:11768"/>
        <dbReference type="ChEBI" id="CHEBI:16567"/>
        <dbReference type="ChEBI" id="CHEBI:18277"/>
        <dbReference type="ChEBI" id="CHEBI:33019"/>
        <dbReference type="ChEBI" id="CHEBI:58017"/>
        <dbReference type="EC" id="2.4.2.18"/>
    </reaction>
</comment>
<dbReference type="Gene3D" id="1.20.970.10">
    <property type="entry name" value="Transferase, Pyrimidine Nucleoside Phosphorylase, Chain C"/>
    <property type="match status" value="1"/>
</dbReference>
<keyword evidence="9" id="KW-1185">Reference proteome</keyword>
<feature type="binding site" evidence="5">
    <location>
        <begin position="113"/>
        <end position="121"/>
    </location>
    <ligand>
        <name>5-phospho-alpha-D-ribose 1-diphosphate</name>
        <dbReference type="ChEBI" id="CHEBI:58017"/>
    </ligand>
</feature>
<dbReference type="Pfam" id="PF00591">
    <property type="entry name" value="Glycos_transf_3"/>
    <property type="match status" value="1"/>
</dbReference>
<dbReference type="SUPFAM" id="SSF52418">
    <property type="entry name" value="Nucleoside phosphorylase/phosphoribosyltransferase catalytic domain"/>
    <property type="match status" value="1"/>
</dbReference>
<keyword evidence="5" id="KW-0479">Metal-binding</keyword>
<keyword evidence="1 5" id="KW-0328">Glycosyltransferase</keyword>
<comment type="function">
    <text evidence="5">Catalyzes the transfer of the phosphoribosyl group of 5-phosphorylribose-1-pyrophosphate (PRPP) to anthranilate to yield N-(5'-phosphoribosyl)-anthranilate (PRA).</text>
</comment>
<feature type="binding site" evidence="5">
    <location>
        <position position="116"/>
    </location>
    <ligand>
        <name>anthranilate</name>
        <dbReference type="ChEBI" id="CHEBI:16567"/>
        <label>1</label>
    </ligand>
</feature>
<feature type="binding site" evidence="5">
    <location>
        <position position="230"/>
    </location>
    <ligand>
        <name>Mg(2+)</name>
        <dbReference type="ChEBI" id="CHEBI:18420"/>
        <label>2</label>
    </ligand>
</feature>
<gene>
    <name evidence="8" type="primary">trpD1</name>
    <name evidence="5" type="synonym">trpD</name>
    <name evidence="8" type="ORF">Pen02_53600</name>
</gene>
<protein>
    <recommendedName>
        <fullName evidence="5">Anthranilate phosphoribosyltransferase</fullName>
        <ecNumber evidence="5">2.4.2.18</ecNumber>
    </recommendedName>
</protein>
<feature type="binding site" evidence="5">
    <location>
        <begin position="95"/>
        <end position="98"/>
    </location>
    <ligand>
        <name>5-phospho-alpha-D-ribose 1-diphosphate</name>
        <dbReference type="ChEBI" id="CHEBI:58017"/>
    </ligand>
</feature>
<dbReference type="InterPro" id="IPR035902">
    <property type="entry name" value="Nuc_phospho_transferase"/>
</dbReference>
<organism evidence="8 9">
    <name type="scientific">Plantactinospora endophytica</name>
    <dbReference type="NCBI Taxonomy" id="673535"/>
    <lineage>
        <taxon>Bacteria</taxon>
        <taxon>Bacillati</taxon>
        <taxon>Actinomycetota</taxon>
        <taxon>Actinomycetes</taxon>
        <taxon>Micromonosporales</taxon>
        <taxon>Micromonosporaceae</taxon>
        <taxon>Plantactinospora</taxon>
    </lineage>
</organism>
<feature type="binding site" evidence="5">
    <location>
        <position position="229"/>
    </location>
    <ligand>
        <name>Mg(2+)</name>
        <dbReference type="ChEBI" id="CHEBI:18420"/>
        <label>2</label>
    </ligand>
</feature>
<evidence type="ECO:0000259" key="6">
    <source>
        <dbReference type="Pfam" id="PF00591"/>
    </source>
</evidence>
<evidence type="ECO:0000259" key="7">
    <source>
        <dbReference type="Pfam" id="PF02885"/>
    </source>
</evidence>
<evidence type="ECO:0000256" key="4">
    <source>
        <dbReference type="ARBA" id="ARBA00023141"/>
    </source>
</evidence>
<dbReference type="PANTHER" id="PTHR43285:SF2">
    <property type="entry name" value="ANTHRANILATE PHOSPHORIBOSYLTRANSFERASE"/>
    <property type="match status" value="1"/>
</dbReference>
<reference evidence="8 9" key="1">
    <citation type="submission" date="2021-01" db="EMBL/GenBank/DDBJ databases">
        <title>Whole genome shotgun sequence of Plantactinospora endophytica NBRC 110450.</title>
        <authorList>
            <person name="Komaki H."/>
            <person name="Tamura T."/>
        </authorList>
    </citation>
    <scope>NUCLEOTIDE SEQUENCE [LARGE SCALE GENOMIC DNA]</scope>
    <source>
        <strain evidence="8 9">NBRC 110450</strain>
    </source>
</reference>
<name>A0ABQ4E6Y2_9ACTN</name>
<dbReference type="RefSeq" id="WP_203868846.1">
    <property type="nucleotide sequence ID" value="NZ_BONW01000028.1"/>
</dbReference>
<dbReference type="InterPro" id="IPR017459">
    <property type="entry name" value="Glycosyl_Trfase_fam3_N_dom"/>
</dbReference>
<evidence type="ECO:0000256" key="3">
    <source>
        <dbReference type="ARBA" id="ARBA00022822"/>
    </source>
</evidence>
<dbReference type="SUPFAM" id="SSF47648">
    <property type="entry name" value="Nucleoside phosphorylase/phosphoribosyltransferase N-terminal domain"/>
    <property type="match status" value="1"/>
</dbReference>
<feature type="binding site" evidence="5">
    <location>
        <position position="97"/>
    </location>
    <ligand>
        <name>Mg(2+)</name>
        <dbReference type="ChEBI" id="CHEBI:18420"/>
        <label>1</label>
    </ligand>
</feature>
<dbReference type="GO" id="GO:0016757">
    <property type="term" value="F:glycosyltransferase activity"/>
    <property type="evidence" value="ECO:0007669"/>
    <property type="project" value="UniProtKB-KW"/>
</dbReference>
<evidence type="ECO:0000256" key="5">
    <source>
        <dbReference type="HAMAP-Rule" id="MF_00211"/>
    </source>
</evidence>
<dbReference type="InterPro" id="IPR036320">
    <property type="entry name" value="Glycosyl_Trfase_fam3_N_dom_sf"/>
</dbReference>
<evidence type="ECO:0000313" key="9">
    <source>
        <dbReference type="Proteomes" id="UP000646749"/>
    </source>
</evidence>
<feature type="binding site" evidence="5">
    <location>
        <position position="85"/>
    </location>
    <ligand>
        <name>5-phospho-alpha-D-ribose 1-diphosphate</name>
        <dbReference type="ChEBI" id="CHEBI:58017"/>
    </ligand>
</feature>
<feature type="binding site" evidence="5">
    <location>
        <position position="125"/>
    </location>
    <ligand>
        <name>5-phospho-alpha-D-ribose 1-diphosphate</name>
        <dbReference type="ChEBI" id="CHEBI:58017"/>
    </ligand>
</feature>
<keyword evidence="2 5" id="KW-0808">Transferase</keyword>
<evidence type="ECO:0000256" key="1">
    <source>
        <dbReference type="ARBA" id="ARBA00022676"/>
    </source>
</evidence>
<dbReference type="PANTHER" id="PTHR43285">
    <property type="entry name" value="ANTHRANILATE PHOSPHORIBOSYLTRANSFERASE"/>
    <property type="match status" value="1"/>
</dbReference>
<comment type="caution">
    <text evidence="8">The sequence shown here is derived from an EMBL/GenBank/DDBJ whole genome shotgun (WGS) entry which is preliminary data.</text>
</comment>
<keyword evidence="3 5" id="KW-0822">Tryptophan biosynthesis</keyword>
<feature type="binding site" evidence="5">
    <location>
        <begin position="88"/>
        <end position="89"/>
    </location>
    <ligand>
        <name>5-phospho-alpha-D-ribose 1-diphosphate</name>
        <dbReference type="ChEBI" id="CHEBI:58017"/>
    </ligand>
</feature>
<dbReference type="Gene3D" id="3.40.1030.10">
    <property type="entry name" value="Nucleoside phosphorylase/phosphoribosyltransferase catalytic domain"/>
    <property type="match status" value="1"/>
</dbReference>
<keyword evidence="5" id="KW-0028">Amino-acid biosynthesis</keyword>
<dbReference type="Proteomes" id="UP000646749">
    <property type="component" value="Unassembled WGS sequence"/>
</dbReference>
<keyword evidence="4 5" id="KW-0057">Aromatic amino acid biosynthesis</keyword>
<dbReference type="HAMAP" id="MF_00211">
    <property type="entry name" value="TrpD"/>
    <property type="match status" value="1"/>
</dbReference>
<comment type="caution">
    <text evidence="5">Lacks conserved residue(s) required for the propagation of feature annotation.</text>
</comment>
<comment type="similarity">
    <text evidence="5">Belongs to the anthranilate phosphoribosyltransferase family.</text>
</comment>
<feature type="domain" description="Glycosyl transferase family 3 N-terminal" evidence="7">
    <location>
        <begin position="10"/>
        <end position="71"/>
    </location>
</feature>
<keyword evidence="5" id="KW-0460">Magnesium</keyword>
<dbReference type="NCBIfam" id="TIGR01245">
    <property type="entry name" value="trpD"/>
    <property type="match status" value="1"/>
</dbReference>
<comment type="pathway">
    <text evidence="5">Amino-acid biosynthesis; L-tryptophan biosynthesis; L-tryptophan from chorismate: step 2/5.</text>
</comment>
<evidence type="ECO:0000313" key="8">
    <source>
        <dbReference type="EMBL" id="GIG90424.1"/>
    </source>
</evidence>
<dbReference type="EC" id="2.4.2.18" evidence="5"/>
<dbReference type="InterPro" id="IPR005940">
    <property type="entry name" value="Anthranilate_Pribosyl_Tfrase"/>
</dbReference>
<sequence length="350" mass="36785">MDTVDRNWPELLTTLLRREDLGADDTAWVMDQVMRGRATDACLAGFLVALRAKGVTVPELTGLLRAMREHALTVEVPGDAVDIVGTGGDGAHTVNISTMAAIVAAAAGVRVVKHGNRSVSSRSGSADLLERLGLPLRLTPAQIAELVQEVGIAFCFAPVFHPAMRHAAPVRRELGTPTVFNLLGPLANPAAPSGYAIGVADPEAAPLVAGVLAERGVPALVFRGDDGLDELTVTTTSRVWSVHAGQVRQEVFDPRDLGLPYSPLAALRTDGPEHSAEVAREVLAGVRGPVRDAVLLSAAAGIAVRHRPELPVTERLADGLGRAAEAIDSGRGEALLQRWVEIAGKLTAEE</sequence>
<proteinExistence type="inferred from homology"/>
<feature type="binding site" evidence="5">
    <location>
        <position position="93"/>
    </location>
    <ligand>
        <name>5-phospho-alpha-D-ribose 1-diphosphate</name>
        <dbReference type="ChEBI" id="CHEBI:58017"/>
    </ligand>
</feature>